<proteinExistence type="predicted"/>
<protein>
    <submittedName>
        <fullName evidence="1">Uncharacterized protein</fullName>
    </submittedName>
</protein>
<reference evidence="1" key="1">
    <citation type="submission" date="2020-04" db="EMBL/GenBank/DDBJ databases">
        <title>Deep metagenomics examines the oral microbiome during advanced dental caries in children, revealing novel taxa and co-occurrences with host molecules.</title>
        <authorList>
            <person name="Baker J.L."/>
            <person name="Morton J.T."/>
            <person name="Dinis M."/>
            <person name="Alvarez R."/>
            <person name="Tran N.C."/>
            <person name="Knight R."/>
            <person name="Edlund A."/>
        </authorList>
    </citation>
    <scope>NUCLEOTIDE SEQUENCE</scope>
    <source>
        <strain evidence="1">JCVI_32_bin.14</strain>
    </source>
</reference>
<dbReference type="EMBL" id="JABZMK010000010">
    <property type="protein sequence ID" value="MBF1129090.1"/>
    <property type="molecule type" value="Genomic_DNA"/>
</dbReference>
<gene>
    <name evidence="1" type="ORF">HXL70_03480</name>
</gene>
<accession>A0A930FPC7</accession>
<organism evidence="1 2">
    <name type="scientific">Dialister invisus</name>
    <dbReference type="NCBI Taxonomy" id="218538"/>
    <lineage>
        <taxon>Bacteria</taxon>
        <taxon>Bacillati</taxon>
        <taxon>Bacillota</taxon>
        <taxon>Negativicutes</taxon>
        <taxon>Veillonellales</taxon>
        <taxon>Veillonellaceae</taxon>
        <taxon>Dialister</taxon>
    </lineage>
</organism>
<sequence>MNGTNVDYYASGFDAEGKRVGSLICDFDPTKEKNADKLAAFKGKAKELFDGVVIVDIITAEDYNLYLTGDYIRGAAGKPVPYAAPEPTAEEKKAAQKTALQVQYEADKKNLMKYYLAAAMAGDMDTQTDLKQELADLDAQFDTDVKTMDE</sequence>
<evidence type="ECO:0000313" key="1">
    <source>
        <dbReference type="EMBL" id="MBF1129090.1"/>
    </source>
</evidence>
<evidence type="ECO:0000313" key="2">
    <source>
        <dbReference type="Proteomes" id="UP000757890"/>
    </source>
</evidence>
<dbReference type="Proteomes" id="UP000757890">
    <property type="component" value="Unassembled WGS sequence"/>
</dbReference>
<dbReference type="AlphaFoldDB" id="A0A930FPC7"/>
<comment type="caution">
    <text evidence="1">The sequence shown here is derived from an EMBL/GenBank/DDBJ whole genome shotgun (WGS) entry which is preliminary data.</text>
</comment>
<name>A0A930FPC7_9FIRM</name>